<protein>
    <recommendedName>
        <fullName evidence="7">Pentacotripeptide-repeat region of PRORP domain-containing protein</fullName>
    </recommendedName>
</protein>
<comment type="similarity">
    <text evidence="1">Belongs to the PPR family. P subfamily.</text>
</comment>
<feature type="repeat" description="PPR" evidence="3">
    <location>
        <begin position="144"/>
        <end position="178"/>
    </location>
</feature>
<dbReference type="GO" id="GO:0006396">
    <property type="term" value="P:RNA processing"/>
    <property type="evidence" value="ECO:0007669"/>
    <property type="project" value="TreeGrafter"/>
</dbReference>
<feature type="region of interest" description="Disordered" evidence="4">
    <location>
        <begin position="468"/>
        <end position="489"/>
    </location>
</feature>
<organism evidence="5 6">
    <name type="scientific">Genlisea aurea</name>
    <dbReference type="NCBI Taxonomy" id="192259"/>
    <lineage>
        <taxon>Eukaryota</taxon>
        <taxon>Viridiplantae</taxon>
        <taxon>Streptophyta</taxon>
        <taxon>Embryophyta</taxon>
        <taxon>Tracheophyta</taxon>
        <taxon>Spermatophyta</taxon>
        <taxon>Magnoliopsida</taxon>
        <taxon>eudicotyledons</taxon>
        <taxon>Gunneridae</taxon>
        <taxon>Pentapetalae</taxon>
        <taxon>asterids</taxon>
        <taxon>lamiids</taxon>
        <taxon>Lamiales</taxon>
        <taxon>Lentibulariaceae</taxon>
        <taxon>Genlisea</taxon>
    </lineage>
</organism>
<evidence type="ECO:0000256" key="1">
    <source>
        <dbReference type="ARBA" id="ARBA00007626"/>
    </source>
</evidence>
<dbReference type="SUPFAM" id="SSF48452">
    <property type="entry name" value="TPR-like"/>
    <property type="match status" value="1"/>
</dbReference>
<dbReference type="InterPro" id="IPR002885">
    <property type="entry name" value="PPR_rpt"/>
</dbReference>
<dbReference type="PROSITE" id="PS51375">
    <property type="entry name" value="PPR"/>
    <property type="match status" value="12"/>
</dbReference>
<comment type="caution">
    <text evidence="5">The sequence shown here is derived from an EMBL/GenBank/DDBJ whole genome shotgun (WGS) entry which is preliminary data.</text>
</comment>
<evidence type="ECO:0000313" key="5">
    <source>
        <dbReference type="EMBL" id="EPS63838.1"/>
    </source>
</evidence>
<dbReference type="Pfam" id="PF13812">
    <property type="entry name" value="PPR_3"/>
    <property type="match status" value="1"/>
</dbReference>
<feature type="repeat" description="PPR" evidence="3">
    <location>
        <begin position="109"/>
        <end position="143"/>
    </location>
</feature>
<dbReference type="Proteomes" id="UP000015453">
    <property type="component" value="Unassembled WGS sequence"/>
</dbReference>
<feature type="repeat" description="PPR" evidence="3">
    <location>
        <begin position="842"/>
        <end position="876"/>
    </location>
</feature>
<dbReference type="Pfam" id="PF01535">
    <property type="entry name" value="PPR"/>
    <property type="match status" value="5"/>
</dbReference>
<dbReference type="Pfam" id="PF13041">
    <property type="entry name" value="PPR_2"/>
    <property type="match status" value="3"/>
</dbReference>
<evidence type="ECO:0000256" key="4">
    <source>
        <dbReference type="SAM" id="MobiDB-lite"/>
    </source>
</evidence>
<feature type="repeat" description="PPR" evidence="3">
    <location>
        <begin position="319"/>
        <end position="353"/>
    </location>
</feature>
<dbReference type="AlphaFoldDB" id="S8DLL9"/>
<feature type="repeat" description="PPR" evidence="3">
    <location>
        <begin position="630"/>
        <end position="666"/>
    </location>
</feature>
<dbReference type="SUPFAM" id="SSF81901">
    <property type="entry name" value="HCP-like"/>
    <property type="match status" value="1"/>
</dbReference>
<feature type="repeat" description="PPR" evidence="3">
    <location>
        <begin position="354"/>
        <end position="388"/>
    </location>
</feature>
<feature type="non-terminal residue" evidence="5">
    <location>
        <position position="913"/>
    </location>
</feature>
<dbReference type="NCBIfam" id="TIGR00756">
    <property type="entry name" value="PPR"/>
    <property type="match status" value="12"/>
</dbReference>
<feature type="repeat" description="PPR" evidence="3">
    <location>
        <begin position="736"/>
        <end position="771"/>
    </location>
</feature>
<dbReference type="GO" id="GO:0007005">
    <property type="term" value="P:mitochondrion organization"/>
    <property type="evidence" value="ECO:0007669"/>
    <property type="project" value="TreeGrafter"/>
</dbReference>
<evidence type="ECO:0000256" key="2">
    <source>
        <dbReference type="ARBA" id="ARBA00022737"/>
    </source>
</evidence>
<proteinExistence type="inferred from homology"/>
<dbReference type="GO" id="GO:0005739">
    <property type="term" value="C:mitochondrion"/>
    <property type="evidence" value="ECO:0007669"/>
    <property type="project" value="TreeGrafter"/>
</dbReference>
<dbReference type="PANTHER" id="PTHR47934">
    <property type="entry name" value="PENTATRICOPEPTIDE REPEAT-CONTAINING PROTEIN PET309, MITOCHONDRIAL"/>
    <property type="match status" value="1"/>
</dbReference>
<dbReference type="Gene3D" id="1.25.40.10">
    <property type="entry name" value="Tetratricopeptide repeat domain"/>
    <property type="match status" value="6"/>
</dbReference>
<evidence type="ECO:0008006" key="7">
    <source>
        <dbReference type="Google" id="ProtNLM"/>
    </source>
</evidence>
<dbReference type="EMBL" id="AUSU01005213">
    <property type="protein sequence ID" value="EPS63838.1"/>
    <property type="molecule type" value="Genomic_DNA"/>
</dbReference>
<dbReference type="OrthoDB" id="185373at2759"/>
<feature type="repeat" description="PPR" evidence="3">
    <location>
        <begin position="772"/>
        <end position="806"/>
    </location>
</feature>
<gene>
    <name evidence="5" type="ORF">M569_10945</name>
</gene>
<feature type="repeat" description="PPR" evidence="3">
    <location>
        <begin position="595"/>
        <end position="629"/>
    </location>
</feature>
<evidence type="ECO:0000256" key="3">
    <source>
        <dbReference type="PROSITE-ProRule" id="PRU00708"/>
    </source>
</evidence>
<feature type="repeat" description="PPR" evidence="3">
    <location>
        <begin position="250"/>
        <end position="284"/>
    </location>
</feature>
<keyword evidence="6" id="KW-1185">Reference proteome</keyword>
<name>S8DLL9_9LAMI</name>
<evidence type="ECO:0000313" key="6">
    <source>
        <dbReference type="Proteomes" id="UP000015453"/>
    </source>
</evidence>
<dbReference type="InterPro" id="IPR051114">
    <property type="entry name" value="Mito_RNA_Proc_CCM1"/>
</dbReference>
<reference evidence="5 6" key="1">
    <citation type="journal article" date="2013" name="BMC Genomics">
        <title>The miniature genome of a carnivorous plant Genlisea aurea contains a low number of genes and short non-coding sequences.</title>
        <authorList>
            <person name="Leushkin E.V."/>
            <person name="Sutormin R.A."/>
            <person name="Nabieva E.R."/>
            <person name="Penin A.A."/>
            <person name="Kondrashov A.S."/>
            <person name="Logacheva M.D."/>
        </authorList>
    </citation>
    <scope>NUCLEOTIDE SEQUENCE [LARGE SCALE GENOMIC DNA]</scope>
</reference>
<feature type="repeat" description="PPR" evidence="3">
    <location>
        <begin position="74"/>
        <end position="108"/>
    </location>
</feature>
<dbReference type="GO" id="GO:0003729">
    <property type="term" value="F:mRNA binding"/>
    <property type="evidence" value="ECO:0007669"/>
    <property type="project" value="TreeGrafter"/>
</dbReference>
<dbReference type="InterPro" id="IPR011990">
    <property type="entry name" value="TPR-like_helical_dom_sf"/>
</dbReference>
<feature type="compositionally biased region" description="Basic and acidic residues" evidence="4">
    <location>
        <begin position="469"/>
        <end position="489"/>
    </location>
</feature>
<accession>S8DLL9</accession>
<feature type="repeat" description="PPR" evidence="3">
    <location>
        <begin position="807"/>
        <end position="841"/>
    </location>
</feature>
<keyword evidence="2" id="KW-0677">Repeat</keyword>
<dbReference type="Pfam" id="PF12854">
    <property type="entry name" value="PPR_1"/>
    <property type="match status" value="1"/>
</dbReference>
<dbReference type="PANTHER" id="PTHR47934:SF5">
    <property type="entry name" value="PENTACOTRIPEPTIDE-REPEAT REGION OF PRORP DOMAIN-CONTAINING PROTEIN"/>
    <property type="match status" value="1"/>
</dbReference>
<feature type="non-terminal residue" evidence="5">
    <location>
        <position position="1"/>
    </location>
</feature>
<sequence length="913" mass="103560">EEDSSPVVHKVTALIRSPNSTAAAAAPMEEQLNNADFIYNEEIVENVLKRCFKVPHLAFRFFNWIKTRNEFRHTTRTYNAMISIAGEAGELASVEALLDEMKRNDCVVNMQTRTILLSLYGKAGMLAKSLILFEEMKKTGIQPDATAYRTMVIALCRNGQTELALEFYRAMVRNEMEVDLAVYKRLLQSLAFSGNVDAVRSIGEEMTKLSEIPESRAQSLMLKSLCTAGRIEESLELIGDAMNKGTALDDTATFGTLVKGLCRRNKIRDAMEIFEIMKKKGAVDENVYGILISEYLKRSRVFEASTLFDEAKKSGIVTSAATYTELMQHHFRKNEFQKGMDLYREMLETGIRPSSDAIASVAAGYVRKNRIREAWEVFRSANEKGIQPTSDGYLIFVDELCRASKTNEVLEALNEMQASEINIPQKMFKMIESYLEKKGEMQKLNSVKQMQRSFTFHPGVVEETGADFLRSDSRRKDRRRPSDHVPESMKRVEISPDAGEVSQILSSSTDWSLVREKLDKNSFTLKPDDVVEILQSCGLNIGIALKFFSWIDKKPGYFHNDKAYHMAMKIAGKGKNFKVMKYLFYEMKRRGCSVSPDTWTIMIMLYGRTGLTDIALGLFKEMKHSGCKPSKSTYRYLISSLCGKKGRKVDDAIKIYKEMIKRGHPIDKQLVGTYVTSLCEVNKLSEAKSCIESLPKFGFSIPLSYSLYIRGLCRAGKLDDALALIDKSGSVKAVLEQYTYGSLIHGFLRKGQLEKALAKMKYMMKQYGIPPTVHVYTALIIHFIKEREINRAIETLDEMKKEGCQPTVVTFSALVCGYVRTGQVEDAWNLFNELKQNGPLPDFKTYSMFIECLCKTGNSEDALKLIDEMVEDGMSPSTINFREIIWGLNREDKPELAKVVLSRKLDLKRRRTV</sequence>